<dbReference type="PANTHER" id="PTHR11080:SF2">
    <property type="entry name" value="LD05707P"/>
    <property type="match status" value="1"/>
</dbReference>
<dbReference type="Proteomes" id="UP000591626">
    <property type="component" value="Unassembled WGS sequence"/>
</dbReference>
<comment type="pathway">
    <text evidence="5">Cofactor biosynthesis; nicotinate biosynthesis; nicotinate from nicotinamide: step 1/1.</text>
</comment>
<evidence type="ECO:0000256" key="1">
    <source>
        <dbReference type="ARBA" id="ARBA00006336"/>
    </source>
</evidence>
<protein>
    <recommendedName>
        <fullName evidence="6">nicotinamidase</fullName>
        <ecNumber evidence="6">3.5.1.19</ecNumber>
    </recommendedName>
    <alternativeName>
        <fullName evidence="7">Nicotinamide deamidase</fullName>
    </alternativeName>
</protein>
<name>A0AAP6XL71_9CORY</name>
<dbReference type="PANTHER" id="PTHR11080">
    <property type="entry name" value="PYRAZINAMIDASE/NICOTINAMIDASE"/>
    <property type="match status" value="1"/>
</dbReference>
<evidence type="ECO:0000256" key="5">
    <source>
        <dbReference type="ARBA" id="ARBA00037900"/>
    </source>
</evidence>
<evidence type="ECO:0000256" key="7">
    <source>
        <dbReference type="ARBA" id="ARBA00043224"/>
    </source>
</evidence>
<dbReference type="Pfam" id="PF00857">
    <property type="entry name" value="Isochorismatase"/>
    <property type="match status" value="1"/>
</dbReference>
<dbReference type="GO" id="GO:0019363">
    <property type="term" value="P:pyridine nucleotide biosynthetic process"/>
    <property type="evidence" value="ECO:0007669"/>
    <property type="project" value="UniProtKB-KW"/>
</dbReference>
<dbReference type="InterPro" id="IPR052347">
    <property type="entry name" value="Isochorismatase_Nicotinamidase"/>
</dbReference>
<evidence type="ECO:0000256" key="2">
    <source>
        <dbReference type="ARBA" id="ARBA00022642"/>
    </source>
</evidence>
<reference evidence="9 11" key="1">
    <citation type="submission" date="2020-03" db="EMBL/GenBank/DDBJ databases">
        <title>Draft genome sequences of bacterial isolates from the female urobiome.</title>
        <authorList>
            <person name="Miller-Ensminger T."/>
            <person name="Wolfe A.J."/>
            <person name="Putonti C."/>
        </authorList>
    </citation>
    <scope>NUCLEOTIDE SEQUENCE [LARGE SCALE GENOMIC DNA]</scope>
    <source>
        <strain evidence="9 11">UMB8490</strain>
    </source>
</reference>
<dbReference type="EMBL" id="JAAUVV010000002">
    <property type="protein sequence ID" value="NJJ03177.1"/>
    <property type="molecule type" value="Genomic_DNA"/>
</dbReference>
<proteinExistence type="inferred from homology"/>
<dbReference type="GeneID" id="92748996"/>
<keyword evidence="3" id="KW-0479">Metal-binding</keyword>
<reference evidence="10 12" key="2">
    <citation type="submission" date="2021-06" db="EMBL/GenBank/DDBJ databases">
        <title>FDA dAtabase for Regulatory Grade micrObial Sequences (FDA-ARGOS): Supporting development and validation of Infectious Disease Dx tests.</title>
        <authorList>
            <person name="Sproer C."/>
            <person name="Gronow S."/>
            <person name="Severitt S."/>
            <person name="Schroder I."/>
            <person name="Tallon L."/>
            <person name="Sadzewicz L."/>
            <person name="Zhao X."/>
            <person name="Boylan J."/>
            <person name="Ott S."/>
            <person name="Bowen H."/>
            <person name="Vavikolanu K."/>
            <person name="Mehta A."/>
            <person name="Aluvathingal J."/>
            <person name="Nadendla S."/>
            <person name="Lowell S."/>
            <person name="Myers T."/>
            <person name="Yan Y."/>
        </authorList>
    </citation>
    <scope>NUCLEOTIDE SEQUENCE [LARGE SCALE GENOMIC DNA]</scope>
    <source>
        <strain evidence="10 12">FDAARGOS 1425</strain>
    </source>
</reference>
<keyword evidence="2" id="KW-0662">Pyridine nucleotide biosynthesis</keyword>
<evidence type="ECO:0000313" key="11">
    <source>
        <dbReference type="Proteomes" id="UP000591626"/>
    </source>
</evidence>
<dbReference type="RefSeq" id="WP_070422580.1">
    <property type="nucleotide sequence ID" value="NZ_CP047198.1"/>
</dbReference>
<dbReference type="InterPro" id="IPR036380">
    <property type="entry name" value="Isochorismatase-like_sf"/>
</dbReference>
<dbReference type="SUPFAM" id="SSF52499">
    <property type="entry name" value="Isochorismatase-like hydrolases"/>
    <property type="match status" value="1"/>
</dbReference>
<accession>A0AAP6XL71</accession>
<dbReference type="EC" id="3.5.1.19" evidence="6"/>
<organism evidence="9 11">
    <name type="scientific">Corynebacterium coyleae</name>
    <dbReference type="NCBI Taxonomy" id="53374"/>
    <lineage>
        <taxon>Bacteria</taxon>
        <taxon>Bacillati</taxon>
        <taxon>Actinomycetota</taxon>
        <taxon>Actinomycetes</taxon>
        <taxon>Mycobacteriales</taxon>
        <taxon>Corynebacteriaceae</taxon>
        <taxon>Corynebacterium</taxon>
    </lineage>
</organism>
<keyword evidence="4" id="KW-0378">Hydrolase</keyword>
<feature type="domain" description="Isochorismatase-like" evidence="8">
    <location>
        <begin position="3"/>
        <end position="190"/>
    </location>
</feature>
<dbReference type="CDD" id="cd01011">
    <property type="entry name" value="nicotinamidase"/>
    <property type="match status" value="1"/>
</dbReference>
<evidence type="ECO:0000256" key="4">
    <source>
        <dbReference type="ARBA" id="ARBA00022801"/>
    </source>
</evidence>
<evidence type="ECO:0000256" key="6">
    <source>
        <dbReference type="ARBA" id="ARBA00039017"/>
    </source>
</evidence>
<dbReference type="Gene3D" id="3.40.50.850">
    <property type="entry name" value="Isochorismatase-like"/>
    <property type="match status" value="1"/>
</dbReference>
<dbReference type="EMBL" id="CP077302">
    <property type="protein sequence ID" value="QXB18947.1"/>
    <property type="molecule type" value="Genomic_DNA"/>
</dbReference>
<dbReference type="GO" id="GO:0008936">
    <property type="term" value="F:nicotinamidase activity"/>
    <property type="evidence" value="ECO:0007669"/>
    <property type="project" value="UniProtKB-EC"/>
</dbReference>
<dbReference type="GO" id="GO:0046872">
    <property type="term" value="F:metal ion binding"/>
    <property type="evidence" value="ECO:0007669"/>
    <property type="project" value="UniProtKB-KW"/>
</dbReference>
<comment type="similarity">
    <text evidence="1">Belongs to the isochorismatase family.</text>
</comment>
<evidence type="ECO:0000259" key="8">
    <source>
        <dbReference type="Pfam" id="PF00857"/>
    </source>
</evidence>
<evidence type="ECO:0000313" key="12">
    <source>
        <dbReference type="Proteomes" id="UP000683520"/>
    </source>
</evidence>
<keyword evidence="12" id="KW-1185">Reference proteome</keyword>
<sequence>MKTALVIVDVQNDFCPGGSLATARGDEVASKIAELISTPDNRCLEYDHIVATQDWHIEPGDHFAKEGETPDFVNTWPPHCVADSYGAQMRGPVDTSLIEEFFRKGKYTAAYSGFEGATEAGTSLEDWLREREVSQLDVCGIATDFCVRATVLDALKAGFKVRVLRAMCSPVDDKGGAAALQEMFEAGAEIV</sequence>
<gene>
    <name evidence="9" type="ORF">HC138_02130</name>
    <name evidence="10" type="ORF">I6L55_02245</name>
</gene>
<dbReference type="AlphaFoldDB" id="A0AAP6XL71"/>
<dbReference type="InterPro" id="IPR000868">
    <property type="entry name" value="Isochorismatase-like_dom"/>
</dbReference>
<evidence type="ECO:0000313" key="10">
    <source>
        <dbReference type="EMBL" id="QXB18947.1"/>
    </source>
</evidence>
<dbReference type="Proteomes" id="UP000683520">
    <property type="component" value="Chromosome"/>
</dbReference>
<evidence type="ECO:0000256" key="3">
    <source>
        <dbReference type="ARBA" id="ARBA00022723"/>
    </source>
</evidence>
<evidence type="ECO:0000313" key="9">
    <source>
        <dbReference type="EMBL" id="NJJ03177.1"/>
    </source>
</evidence>